<feature type="non-terminal residue" evidence="1">
    <location>
        <position position="1"/>
    </location>
</feature>
<name>A0A131Z878_RHIAP</name>
<organism evidence="1">
    <name type="scientific">Rhipicephalus appendiculatus</name>
    <name type="common">Brown ear tick</name>
    <dbReference type="NCBI Taxonomy" id="34631"/>
    <lineage>
        <taxon>Eukaryota</taxon>
        <taxon>Metazoa</taxon>
        <taxon>Ecdysozoa</taxon>
        <taxon>Arthropoda</taxon>
        <taxon>Chelicerata</taxon>
        <taxon>Arachnida</taxon>
        <taxon>Acari</taxon>
        <taxon>Parasitiformes</taxon>
        <taxon>Ixodida</taxon>
        <taxon>Ixodoidea</taxon>
        <taxon>Ixodidae</taxon>
        <taxon>Rhipicephalinae</taxon>
        <taxon>Rhipicephalus</taxon>
        <taxon>Rhipicephalus</taxon>
    </lineage>
</organism>
<protein>
    <submittedName>
        <fullName evidence="1">Uncharacterized protein</fullName>
    </submittedName>
</protein>
<accession>A0A131Z878</accession>
<dbReference type="EMBL" id="GEDV01001399">
    <property type="protein sequence ID" value="JAP87158.1"/>
    <property type="molecule type" value="Transcribed_RNA"/>
</dbReference>
<reference evidence="1" key="1">
    <citation type="journal article" date="2016" name="Ticks Tick Borne Dis.">
        <title>De novo assembly and annotation of the salivary gland transcriptome of Rhipicephalus appendiculatus male and female ticks during blood feeding.</title>
        <authorList>
            <person name="de Castro M.H."/>
            <person name="de Klerk D."/>
            <person name="Pienaar R."/>
            <person name="Latif A.A."/>
            <person name="Rees D.J."/>
            <person name="Mans B.J."/>
        </authorList>
    </citation>
    <scope>NUCLEOTIDE SEQUENCE</scope>
    <source>
        <tissue evidence="1">Salivary glands</tissue>
    </source>
</reference>
<sequence length="86" mass="9523">RDGHGELGAVHRTTPLHICENKQARSALHADKGSFKAGYKPCRRTLTVAMMTKTFRWFRDGEGELSGMHLAANAHCFNNASKPRTA</sequence>
<evidence type="ECO:0000313" key="1">
    <source>
        <dbReference type="EMBL" id="JAP87158.1"/>
    </source>
</evidence>
<dbReference type="AlphaFoldDB" id="A0A131Z878"/>
<proteinExistence type="predicted"/>